<dbReference type="STRING" id="381764.Fnod_1235"/>
<gene>
    <name evidence="1" type="ordered locus">Fnod_1235</name>
</gene>
<protein>
    <submittedName>
        <fullName evidence="1">Uncharacterized protein</fullName>
    </submittedName>
</protein>
<dbReference type="EMBL" id="CP000771">
    <property type="protein sequence ID" value="ABS61082.1"/>
    <property type="molecule type" value="Genomic_DNA"/>
</dbReference>
<name>A7HME9_FERNB</name>
<dbReference type="KEGG" id="fno:Fnod_1235"/>
<sequence>MEEFESLNNEFLQELDKLLKETNCPECVKCGWCCKHTICYYGEWDYEKNQCKFLTEDNLCSKYDEIVALEEDMRLEIKLFGSGCCLNYSNPDRLKIIKQRNKKLEDF</sequence>
<reference evidence="1 2" key="2">
    <citation type="journal article" date="2009" name="Proc. Natl. Acad. Sci. U.S.A.">
        <title>On the chimeric nature, thermophilic origin, and phylogenetic placement of the Thermotogales.</title>
        <authorList>
            <person name="Zhaxybayeva O."/>
            <person name="Swithers K.S."/>
            <person name="Lapierre P."/>
            <person name="Fournier G.P."/>
            <person name="Bickhart D.M."/>
            <person name="DeBoy R.T."/>
            <person name="Nelson K.E."/>
            <person name="Nesbo C.L."/>
            <person name="Doolittle W.F."/>
            <person name="Gogarten J.P."/>
            <person name="Noll K.M."/>
        </authorList>
    </citation>
    <scope>NUCLEOTIDE SEQUENCE [LARGE SCALE GENOMIC DNA]</scope>
    <source>
        <strain evidence="2">ATCC 35602 / DSM 5306 / Rt17-B1</strain>
    </source>
</reference>
<dbReference type="AlphaFoldDB" id="A7HME9"/>
<proteinExistence type="predicted"/>
<keyword evidence="2" id="KW-1185">Reference proteome</keyword>
<dbReference type="OrthoDB" id="47577at2"/>
<dbReference type="eggNOG" id="ENOG50333I7">
    <property type="taxonomic scope" value="Bacteria"/>
</dbReference>
<dbReference type="RefSeq" id="WP_011994392.1">
    <property type="nucleotide sequence ID" value="NC_009718.1"/>
</dbReference>
<evidence type="ECO:0000313" key="1">
    <source>
        <dbReference type="EMBL" id="ABS61082.1"/>
    </source>
</evidence>
<dbReference type="Proteomes" id="UP000002415">
    <property type="component" value="Chromosome"/>
</dbReference>
<dbReference type="HOGENOM" id="CLU_2304696_0_0_0"/>
<organism evidence="1 2">
    <name type="scientific">Fervidobacterium nodosum (strain ATCC 35602 / DSM 5306 / Rt17-B1)</name>
    <dbReference type="NCBI Taxonomy" id="381764"/>
    <lineage>
        <taxon>Bacteria</taxon>
        <taxon>Thermotogati</taxon>
        <taxon>Thermotogota</taxon>
        <taxon>Thermotogae</taxon>
        <taxon>Thermotogales</taxon>
        <taxon>Fervidobacteriaceae</taxon>
        <taxon>Fervidobacterium</taxon>
    </lineage>
</organism>
<accession>A7HME9</accession>
<reference evidence="1 2" key="1">
    <citation type="submission" date="2007-07" db="EMBL/GenBank/DDBJ databases">
        <title>Complete sequence of Fervidobacterium nodosum Rt17-B1.</title>
        <authorList>
            <consortium name="US DOE Joint Genome Institute"/>
            <person name="Copeland A."/>
            <person name="Lucas S."/>
            <person name="Lapidus A."/>
            <person name="Barry K."/>
            <person name="Glavina del Rio T."/>
            <person name="Dalin E."/>
            <person name="Tice H."/>
            <person name="Pitluck S."/>
            <person name="Saunders E."/>
            <person name="Brettin T."/>
            <person name="Bruce D."/>
            <person name="Detter J.C."/>
            <person name="Han C."/>
            <person name="Schmutz J."/>
            <person name="Larimer F."/>
            <person name="Land M."/>
            <person name="Hauser L."/>
            <person name="Kyrpides N."/>
            <person name="Mikhailova N."/>
            <person name="Nelson K."/>
            <person name="Gogarten J.P."/>
            <person name="Noll K."/>
            <person name="Richardson P."/>
        </authorList>
    </citation>
    <scope>NUCLEOTIDE SEQUENCE [LARGE SCALE GENOMIC DNA]</scope>
    <source>
        <strain evidence="2">ATCC 35602 / DSM 5306 / Rt17-B1</strain>
    </source>
</reference>
<evidence type="ECO:0000313" key="2">
    <source>
        <dbReference type="Proteomes" id="UP000002415"/>
    </source>
</evidence>